<feature type="transmembrane region" description="Helical" evidence="1">
    <location>
        <begin position="26"/>
        <end position="49"/>
    </location>
</feature>
<comment type="caution">
    <text evidence="2">The sequence shown here is derived from an EMBL/GenBank/DDBJ whole genome shotgun (WGS) entry which is preliminary data.</text>
</comment>
<keyword evidence="1" id="KW-0472">Membrane</keyword>
<name>D6TZX7_KTERA</name>
<proteinExistence type="predicted"/>
<accession>D6TZX7</accession>
<dbReference type="InParanoid" id="D6TZX7"/>
<feature type="transmembrane region" description="Helical" evidence="1">
    <location>
        <begin position="117"/>
        <end position="136"/>
    </location>
</feature>
<gene>
    <name evidence="2" type="ORF">Krac_2897</name>
</gene>
<sequence length="144" mass="17005">MYWFGKSIQEMNMFFNDVIFAELHTWSILTTISASLPIIGTTFFLLADLIRRKNIWWQDSLFFLELIISIWSLVVALNFYQQWNDIVRHAPTHGVIVYELSINDTYRAAIQRCQSQFVITIILIVILLFITGWRLFRPFQPKAA</sequence>
<evidence type="ECO:0000313" key="3">
    <source>
        <dbReference type="Proteomes" id="UP000004508"/>
    </source>
</evidence>
<dbReference type="AlphaFoldDB" id="D6TZX7"/>
<dbReference type="EMBL" id="ADVG01000004">
    <property type="protein sequence ID" value="EFH82117.1"/>
    <property type="molecule type" value="Genomic_DNA"/>
</dbReference>
<organism evidence="2 3">
    <name type="scientific">Ktedonobacter racemifer DSM 44963</name>
    <dbReference type="NCBI Taxonomy" id="485913"/>
    <lineage>
        <taxon>Bacteria</taxon>
        <taxon>Bacillati</taxon>
        <taxon>Chloroflexota</taxon>
        <taxon>Ktedonobacteria</taxon>
        <taxon>Ktedonobacterales</taxon>
        <taxon>Ktedonobacteraceae</taxon>
        <taxon>Ktedonobacter</taxon>
    </lineage>
</organism>
<feature type="transmembrane region" description="Helical" evidence="1">
    <location>
        <begin position="61"/>
        <end position="80"/>
    </location>
</feature>
<evidence type="ECO:0000256" key="1">
    <source>
        <dbReference type="SAM" id="Phobius"/>
    </source>
</evidence>
<reference evidence="2 3" key="1">
    <citation type="journal article" date="2011" name="Stand. Genomic Sci.">
        <title>Non-contiguous finished genome sequence and contextual data of the filamentous soil bacterium Ktedonobacter racemifer type strain (SOSP1-21).</title>
        <authorList>
            <person name="Chang Y.J."/>
            <person name="Land M."/>
            <person name="Hauser L."/>
            <person name="Chertkov O."/>
            <person name="Del Rio T.G."/>
            <person name="Nolan M."/>
            <person name="Copeland A."/>
            <person name="Tice H."/>
            <person name="Cheng J.F."/>
            <person name="Lucas S."/>
            <person name="Han C."/>
            <person name="Goodwin L."/>
            <person name="Pitluck S."/>
            <person name="Ivanova N."/>
            <person name="Ovchinikova G."/>
            <person name="Pati A."/>
            <person name="Chen A."/>
            <person name="Palaniappan K."/>
            <person name="Mavromatis K."/>
            <person name="Liolios K."/>
            <person name="Brettin T."/>
            <person name="Fiebig A."/>
            <person name="Rohde M."/>
            <person name="Abt B."/>
            <person name="Goker M."/>
            <person name="Detter J.C."/>
            <person name="Woyke T."/>
            <person name="Bristow J."/>
            <person name="Eisen J.A."/>
            <person name="Markowitz V."/>
            <person name="Hugenholtz P."/>
            <person name="Kyrpides N.C."/>
            <person name="Klenk H.P."/>
            <person name="Lapidus A."/>
        </authorList>
    </citation>
    <scope>NUCLEOTIDE SEQUENCE [LARGE SCALE GENOMIC DNA]</scope>
    <source>
        <strain evidence="3">DSM 44963</strain>
    </source>
</reference>
<keyword evidence="1" id="KW-1133">Transmembrane helix</keyword>
<evidence type="ECO:0000313" key="2">
    <source>
        <dbReference type="EMBL" id="EFH82117.1"/>
    </source>
</evidence>
<keyword evidence="1" id="KW-0812">Transmembrane</keyword>
<keyword evidence="3" id="KW-1185">Reference proteome</keyword>
<protein>
    <submittedName>
        <fullName evidence="2">Uncharacterized protein</fullName>
    </submittedName>
</protein>
<dbReference type="Proteomes" id="UP000004508">
    <property type="component" value="Unassembled WGS sequence"/>
</dbReference>